<keyword evidence="11 12" id="KW-0456">Lyase</keyword>
<feature type="domain" description="Arginine decarboxylase helical bundle" evidence="16">
    <location>
        <begin position="387"/>
        <end position="467"/>
    </location>
</feature>
<dbReference type="GO" id="GO:0008792">
    <property type="term" value="F:arginine decarboxylase activity"/>
    <property type="evidence" value="ECO:0007669"/>
    <property type="project" value="UniProtKB-UniRule"/>
</dbReference>
<dbReference type="SUPFAM" id="SSF51419">
    <property type="entry name" value="PLP-binding barrel"/>
    <property type="match status" value="1"/>
</dbReference>
<feature type="active site" description="Proton donor" evidence="14">
    <location>
        <position position="518"/>
    </location>
</feature>
<evidence type="ECO:0000256" key="6">
    <source>
        <dbReference type="ARBA" id="ARBA00022793"/>
    </source>
</evidence>
<dbReference type="CDD" id="cd06830">
    <property type="entry name" value="PLPDE_III_ADC"/>
    <property type="match status" value="1"/>
</dbReference>
<reference evidence="19" key="1">
    <citation type="submission" date="2016-10" db="EMBL/GenBank/DDBJ databases">
        <authorList>
            <person name="Wegmann U."/>
        </authorList>
    </citation>
    <scope>NUCLEOTIDE SEQUENCE [LARGE SCALE GENOMIC DNA]</scope>
</reference>
<comment type="cofactor">
    <cofactor evidence="1 12 13">
        <name>pyridoxal 5'-phosphate</name>
        <dbReference type="ChEBI" id="CHEBI:597326"/>
    </cofactor>
</comment>
<proteinExistence type="inferred from homology"/>
<comment type="cofactor">
    <cofactor evidence="2 12">
        <name>Mg(2+)</name>
        <dbReference type="ChEBI" id="CHEBI:18420"/>
    </cofactor>
</comment>
<dbReference type="GO" id="GO:0046872">
    <property type="term" value="F:metal ion binding"/>
    <property type="evidence" value="ECO:0007669"/>
    <property type="project" value="UniProtKB-KW"/>
</dbReference>
<dbReference type="NCBIfam" id="TIGR01273">
    <property type="entry name" value="speA"/>
    <property type="match status" value="1"/>
</dbReference>
<dbReference type="Gene3D" id="1.20.58.930">
    <property type="match status" value="1"/>
</dbReference>
<keyword evidence="10 12" id="KW-0620">Polyamine biosynthesis</keyword>
<dbReference type="InterPro" id="IPR029066">
    <property type="entry name" value="PLP-binding_barrel"/>
</dbReference>
<keyword evidence="5 12" id="KW-0479">Metal-binding</keyword>
<protein>
    <recommendedName>
        <fullName evidence="12">Biosynthetic arginine decarboxylase</fullName>
        <shortName evidence="12">ADC</shortName>
        <ecNumber evidence="12">4.1.1.19</ecNumber>
    </recommendedName>
</protein>
<gene>
    <name evidence="12" type="primary">speA</name>
    <name evidence="18" type="ORF">DESPIGER_2385</name>
</gene>
<evidence type="ECO:0000256" key="9">
    <source>
        <dbReference type="ARBA" id="ARBA00023066"/>
    </source>
</evidence>
<dbReference type="InterPro" id="IPR002985">
    <property type="entry name" value="Arg_decrbxlase"/>
</dbReference>
<evidence type="ECO:0000259" key="16">
    <source>
        <dbReference type="Pfam" id="PF17810"/>
    </source>
</evidence>
<dbReference type="AlphaFoldDB" id="A0A1K1LL46"/>
<name>A0A1K1LL46_9BACT</name>
<keyword evidence="9 12" id="KW-0745">Spermidine biosynthesis</keyword>
<feature type="modified residue" description="N6-(pyridoxal phosphate)lysine" evidence="12 13">
    <location>
        <position position="119"/>
    </location>
</feature>
<dbReference type="SUPFAM" id="SSF50621">
    <property type="entry name" value="Alanine racemase C-terminal domain-like"/>
    <property type="match status" value="1"/>
</dbReference>
<evidence type="ECO:0000256" key="2">
    <source>
        <dbReference type="ARBA" id="ARBA00001946"/>
    </source>
</evidence>
<evidence type="ECO:0000259" key="15">
    <source>
        <dbReference type="Pfam" id="PF02784"/>
    </source>
</evidence>
<dbReference type="Pfam" id="PF17944">
    <property type="entry name" value="Arg_decarbox_C"/>
    <property type="match status" value="1"/>
</dbReference>
<comment type="pathway">
    <text evidence="12">Amine and polyamine biosynthesis; agmatine biosynthesis; agmatine from L-arginine: step 1/1.</text>
</comment>
<evidence type="ECO:0000256" key="8">
    <source>
        <dbReference type="ARBA" id="ARBA00022898"/>
    </source>
</evidence>
<keyword evidence="8 12" id="KW-0663">Pyridoxal phosphate</keyword>
<evidence type="ECO:0000256" key="3">
    <source>
        <dbReference type="ARBA" id="ARBA00002257"/>
    </source>
</evidence>
<dbReference type="UniPathway" id="UPA00186">
    <property type="reaction ID" value="UER00284"/>
</dbReference>
<dbReference type="Gene3D" id="1.10.287.3440">
    <property type="match status" value="1"/>
</dbReference>
<evidence type="ECO:0000256" key="11">
    <source>
        <dbReference type="ARBA" id="ARBA00023239"/>
    </source>
</evidence>
<evidence type="ECO:0000256" key="5">
    <source>
        <dbReference type="ARBA" id="ARBA00022723"/>
    </source>
</evidence>
<dbReference type="Gene3D" id="3.20.20.10">
    <property type="entry name" value="Alanine racemase"/>
    <property type="match status" value="1"/>
</dbReference>
<accession>A0A1K1LL46</accession>
<dbReference type="PRINTS" id="PR01179">
    <property type="entry name" value="ODADCRBXLASE"/>
</dbReference>
<dbReference type="KEGG" id="dpg:DESPIGER_2385"/>
<evidence type="ECO:0000313" key="18">
    <source>
        <dbReference type="EMBL" id="SFV74206.1"/>
    </source>
</evidence>
<dbReference type="InterPro" id="IPR041128">
    <property type="entry name" value="Arg_decarbox_C"/>
</dbReference>
<keyword evidence="6 12" id="KW-0210">Decarboxylase</keyword>
<dbReference type="Proteomes" id="UP000186323">
    <property type="component" value="Chromosome I"/>
</dbReference>
<dbReference type="Pfam" id="PF02784">
    <property type="entry name" value="Orn_Arg_deC_N"/>
    <property type="match status" value="1"/>
</dbReference>
<dbReference type="InterPro" id="IPR009006">
    <property type="entry name" value="Ala_racemase/Decarboxylase_C"/>
</dbReference>
<dbReference type="HAMAP" id="MF_01417">
    <property type="entry name" value="SpeA"/>
    <property type="match status" value="1"/>
</dbReference>
<comment type="catalytic activity">
    <reaction evidence="12">
        <text>L-arginine + H(+) = agmatine + CO2</text>
        <dbReference type="Rhea" id="RHEA:17641"/>
        <dbReference type="ChEBI" id="CHEBI:15378"/>
        <dbReference type="ChEBI" id="CHEBI:16526"/>
        <dbReference type="ChEBI" id="CHEBI:32682"/>
        <dbReference type="ChEBI" id="CHEBI:58145"/>
        <dbReference type="EC" id="4.1.1.19"/>
    </reaction>
</comment>
<dbReference type="InterPro" id="IPR040634">
    <property type="entry name" value="Arg_decarb_HB"/>
</dbReference>
<evidence type="ECO:0000259" key="17">
    <source>
        <dbReference type="Pfam" id="PF17944"/>
    </source>
</evidence>
<feature type="domain" description="Arginine decarboxylase C-terminal helical" evidence="17">
    <location>
        <begin position="596"/>
        <end position="649"/>
    </location>
</feature>
<comment type="function">
    <text evidence="3 12">Catalyzes the biosynthesis of agmatine from arginine.</text>
</comment>
<dbReference type="PRINTS" id="PR01180">
    <property type="entry name" value="ARGDCRBXLASE"/>
</dbReference>
<dbReference type="NCBIfam" id="NF003763">
    <property type="entry name" value="PRK05354.1"/>
    <property type="match status" value="1"/>
</dbReference>
<evidence type="ECO:0000256" key="4">
    <source>
        <dbReference type="ARBA" id="ARBA00008357"/>
    </source>
</evidence>
<dbReference type="PROSITE" id="PS00878">
    <property type="entry name" value="ODR_DC_2_1"/>
    <property type="match status" value="1"/>
</dbReference>
<evidence type="ECO:0000313" key="19">
    <source>
        <dbReference type="Proteomes" id="UP000186323"/>
    </source>
</evidence>
<dbReference type="PANTHER" id="PTHR43295">
    <property type="entry name" value="ARGININE DECARBOXYLASE"/>
    <property type="match status" value="1"/>
</dbReference>
<sequence>MTHLKFPMLEAQELAKNRALQQWRVEDSIELYGIRNWGAGFFTVSDEGDVVVCPQGPKGPQISIPEVISGLRERGYDMPVLLRVENILDSRIASLHESFRKAIKNLNYQGEYRGVFPIKVNQQQQVVEKIAQFGARYHHGLEVGSKAELIAAVSLMRDTEACIICNGYKDEEFIDLGLQAQRLGLNLFFVLEMPGELDVLLSRSRELGIRPHIGVRAKLSVKASGHWTDSGGERSTFGLSPAQIVDVVDKLKACDMLDCFRLLHYHLGSQVSNIRDIRTGVMEGARLYVGLVQEGAPMGYLDLGGGLAVDYDGSHTNYISSRNYNLDEYSADIVEAIMSILDEQQVPHPHIITESGRATVAYYSVLLFNVLDVSAVEEAQLPAELPEDTPEPVLNMREVYGNISLRNLQECYNDAIYYRDEMRKLFSTGRVNLRQRTLSERFFWAIIMRIAQEKVKLKTVPRDLQDIDVSLADIYYGNFSVFQSLPDSWAIDQLFPVMPVHRLNEFPSRQGIISDITCDSDGRIDHFIDPQGLKTTLDLHPLKDGEEYYLGVFLVGAYQETLGDLHNLMGDTNVVSIRVNPDGGYEYVREIRGDSVADILSYVEYDPRRILDDLRATAERAVRAGRLTPSDRFAVLQAFEDGLRGYTYFER</sequence>
<dbReference type="InterPro" id="IPR000183">
    <property type="entry name" value="Orn/DAP/Arg_de-COase"/>
</dbReference>
<organism evidence="18 19">
    <name type="scientific">Desulfovibrio piger</name>
    <dbReference type="NCBI Taxonomy" id="901"/>
    <lineage>
        <taxon>Bacteria</taxon>
        <taxon>Pseudomonadati</taxon>
        <taxon>Thermodesulfobacteriota</taxon>
        <taxon>Desulfovibrionia</taxon>
        <taxon>Desulfovibrionales</taxon>
        <taxon>Desulfovibrionaceae</taxon>
        <taxon>Desulfovibrio</taxon>
    </lineage>
</organism>
<comment type="similarity">
    <text evidence="4 12">Belongs to the Orn/Lys/Arg decarboxylase class-II family. SpeA subfamily.</text>
</comment>
<dbReference type="PIRSF" id="PIRSF001336">
    <property type="entry name" value="Arg_decrbxlase"/>
    <property type="match status" value="1"/>
</dbReference>
<dbReference type="Gene3D" id="2.40.37.10">
    <property type="entry name" value="Lyase, Ornithine Decarboxylase, Chain A, domain 1"/>
    <property type="match status" value="1"/>
</dbReference>
<evidence type="ECO:0000256" key="7">
    <source>
        <dbReference type="ARBA" id="ARBA00022842"/>
    </source>
</evidence>
<feature type="domain" description="Orn/DAP/Arg decarboxylase 2 N-terminal" evidence="15">
    <location>
        <begin position="94"/>
        <end position="361"/>
    </location>
</feature>
<keyword evidence="7 12" id="KW-0460">Magnesium</keyword>
<evidence type="ECO:0000256" key="1">
    <source>
        <dbReference type="ARBA" id="ARBA00001933"/>
    </source>
</evidence>
<evidence type="ECO:0000256" key="14">
    <source>
        <dbReference type="PIRSR" id="PIRSR600183-50"/>
    </source>
</evidence>
<dbReference type="GO" id="GO:0006527">
    <property type="term" value="P:L-arginine catabolic process"/>
    <property type="evidence" value="ECO:0007669"/>
    <property type="project" value="InterPro"/>
</dbReference>
<dbReference type="EC" id="4.1.1.19" evidence="12"/>
<evidence type="ECO:0000256" key="10">
    <source>
        <dbReference type="ARBA" id="ARBA00023115"/>
    </source>
</evidence>
<dbReference type="EMBL" id="LT630450">
    <property type="protein sequence ID" value="SFV74206.1"/>
    <property type="molecule type" value="Genomic_DNA"/>
</dbReference>
<evidence type="ECO:0000256" key="12">
    <source>
        <dbReference type="HAMAP-Rule" id="MF_01417"/>
    </source>
</evidence>
<comment type="caution">
    <text evidence="12">Lacks conserved residue(s) required for the propagation of feature annotation.</text>
</comment>
<keyword evidence="19" id="KW-1185">Reference proteome</keyword>
<dbReference type="PANTHER" id="PTHR43295:SF9">
    <property type="entry name" value="BIOSYNTHETIC ARGININE DECARBOXYLASE"/>
    <property type="match status" value="1"/>
</dbReference>
<dbReference type="InterPro" id="IPR022644">
    <property type="entry name" value="De-COase2_N"/>
</dbReference>
<dbReference type="InterPro" id="IPR022653">
    <property type="entry name" value="De-COase2_pyr-phos_BS"/>
</dbReference>
<evidence type="ECO:0000256" key="13">
    <source>
        <dbReference type="PIRSR" id="PIRSR001336-50"/>
    </source>
</evidence>
<dbReference type="Pfam" id="PF17810">
    <property type="entry name" value="Arg_decarb_HB"/>
    <property type="match status" value="1"/>
</dbReference>
<dbReference type="GO" id="GO:0008295">
    <property type="term" value="P:spermidine biosynthetic process"/>
    <property type="evidence" value="ECO:0007669"/>
    <property type="project" value="UniProtKB-UniRule"/>
</dbReference>